<dbReference type="PANTHER" id="PTHR43884">
    <property type="entry name" value="ACYL-COA DEHYDROGENASE"/>
    <property type="match status" value="1"/>
</dbReference>
<feature type="domain" description="Acyl-CoA dehydrogenase/oxidase N-terminal" evidence="3">
    <location>
        <begin position="29"/>
        <end position="125"/>
    </location>
</feature>
<dbReference type="InterPro" id="IPR037069">
    <property type="entry name" value="AcylCoA_DH/ox_N_sf"/>
</dbReference>
<dbReference type="EMBL" id="JAVRHT010000013">
    <property type="protein sequence ID" value="MDT0631492.1"/>
    <property type="molecule type" value="Genomic_DNA"/>
</dbReference>
<feature type="compositionally biased region" description="Pro residues" evidence="2">
    <location>
        <begin position="1"/>
        <end position="16"/>
    </location>
</feature>
<proteinExistence type="predicted"/>
<dbReference type="SUPFAM" id="SSF56645">
    <property type="entry name" value="Acyl-CoA dehydrogenase NM domain-like"/>
    <property type="match status" value="1"/>
</dbReference>
<reference evidence="5 6" key="1">
    <citation type="submission" date="2023-09" db="EMBL/GenBank/DDBJ databases">
        <authorList>
            <person name="Rey-Velasco X."/>
        </authorList>
    </citation>
    <scope>NUCLEOTIDE SEQUENCE [LARGE SCALE GENOMIC DNA]</scope>
    <source>
        <strain evidence="5 6">F394</strain>
    </source>
</reference>
<keyword evidence="1" id="KW-0560">Oxidoreductase</keyword>
<dbReference type="RefSeq" id="WP_311662835.1">
    <property type="nucleotide sequence ID" value="NZ_JAVRHT010000013.1"/>
</dbReference>
<sequence>MSTSPAPPRPSAPHPAPRSGQGIDALVQAAAAVADQIAETAADRDADRAFPQEAFDRLGEAGLLTATLPTELGGAGLGGPGARHALYRVLAEVGRGSLAVGRVYEGHVNALDLVMTWGTERQRGRAADDAHAGHLFGVWNTEAADGVRLDPDGEGGAVLHGAKVFCSGAGHVTRAFANGAWPDGSWQMVLVDLDGKDDRVEPDSWTAEGMRASVSGRVSFEGLAVGPDALVGAPGDYTAEPDFTGGAVRFAAVHLGGAQALADASGSLLRQMGRTADPHQHARAGRAAIAVETGALWLLGAARLWEAHAAGEAEPGAVVAYAQMTRTAIERACLDVLELVDRSVGARGLLPPSPVERIGRDLRLYLRQPAPDATLDAAGAAALDRPGLARGSAPPSHA</sequence>
<dbReference type="InterPro" id="IPR013107">
    <property type="entry name" value="Acyl-CoA_DH_C"/>
</dbReference>
<comment type="caution">
    <text evidence="5">The sequence shown here is derived from an EMBL/GenBank/DDBJ whole genome shotgun (WGS) entry which is preliminary data.</text>
</comment>
<evidence type="ECO:0000256" key="2">
    <source>
        <dbReference type="SAM" id="MobiDB-lite"/>
    </source>
</evidence>
<dbReference type="Gene3D" id="1.10.540.10">
    <property type="entry name" value="Acyl-CoA dehydrogenase/oxidase, N-terminal domain"/>
    <property type="match status" value="1"/>
</dbReference>
<dbReference type="InterPro" id="IPR046373">
    <property type="entry name" value="Acyl-CoA_Oxase/DH_mid-dom_sf"/>
</dbReference>
<dbReference type="Proteomes" id="UP001267426">
    <property type="component" value="Unassembled WGS sequence"/>
</dbReference>
<dbReference type="Pfam" id="PF02771">
    <property type="entry name" value="Acyl-CoA_dh_N"/>
    <property type="match status" value="1"/>
</dbReference>
<keyword evidence="6" id="KW-1185">Reference proteome</keyword>
<evidence type="ECO:0000259" key="4">
    <source>
        <dbReference type="Pfam" id="PF08028"/>
    </source>
</evidence>
<dbReference type="PANTHER" id="PTHR43884:SF12">
    <property type="entry name" value="ISOVALERYL-COA DEHYDROGENASE, MITOCHONDRIAL-RELATED"/>
    <property type="match status" value="1"/>
</dbReference>
<dbReference type="InterPro" id="IPR036250">
    <property type="entry name" value="AcylCo_DH-like_C"/>
</dbReference>
<evidence type="ECO:0000256" key="1">
    <source>
        <dbReference type="ARBA" id="ARBA00023002"/>
    </source>
</evidence>
<evidence type="ECO:0000259" key="3">
    <source>
        <dbReference type="Pfam" id="PF02771"/>
    </source>
</evidence>
<feature type="region of interest" description="Disordered" evidence="2">
    <location>
        <begin position="1"/>
        <end position="23"/>
    </location>
</feature>
<dbReference type="InterPro" id="IPR013786">
    <property type="entry name" value="AcylCoA_DH/ox_N"/>
</dbReference>
<dbReference type="PIRSF" id="PIRSF016578">
    <property type="entry name" value="HsaA"/>
    <property type="match status" value="1"/>
</dbReference>
<feature type="domain" description="Acyl-CoA dehydrogenase C-terminal" evidence="4">
    <location>
        <begin position="250"/>
        <end position="363"/>
    </location>
</feature>
<evidence type="ECO:0000313" key="5">
    <source>
        <dbReference type="EMBL" id="MDT0631492.1"/>
    </source>
</evidence>
<protein>
    <submittedName>
        <fullName evidence="5">Acyl-CoA dehydrogenase family protein</fullName>
    </submittedName>
</protein>
<name>A0ABU3BQC7_9BACT</name>
<dbReference type="InterPro" id="IPR009100">
    <property type="entry name" value="AcylCoA_DH/oxidase_NM_dom_sf"/>
</dbReference>
<dbReference type="Pfam" id="PF08028">
    <property type="entry name" value="Acyl-CoA_dh_2"/>
    <property type="match status" value="1"/>
</dbReference>
<dbReference type="Gene3D" id="1.20.140.10">
    <property type="entry name" value="Butyryl-CoA Dehydrogenase, subunit A, domain 3"/>
    <property type="match status" value="1"/>
</dbReference>
<gene>
    <name evidence="5" type="ORF">RM540_06975</name>
</gene>
<dbReference type="Gene3D" id="2.40.110.10">
    <property type="entry name" value="Butyryl-CoA Dehydrogenase, subunit A, domain 2"/>
    <property type="match status" value="1"/>
</dbReference>
<organism evidence="5 6">
    <name type="scientific">Rubrivirga litoralis</name>
    <dbReference type="NCBI Taxonomy" id="3075598"/>
    <lineage>
        <taxon>Bacteria</taxon>
        <taxon>Pseudomonadati</taxon>
        <taxon>Rhodothermota</taxon>
        <taxon>Rhodothermia</taxon>
        <taxon>Rhodothermales</taxon>
        <taxon>Rubricoccaceae</taxon>
        <taxon>Rubrivirga</taxon>
    </lineage>
</organism>
<accession>A0ABU3BQC7</accession>
<dbReference type="SUPFAM" id="SSF47203">
    <property type="entry name" value="Acyl-CoA dehydrogenase C-terminal domain-like"/>
    <property type="match status" value="1"/>
</dbReference>
<evidence type="ECO:0000313" key="6">
    <source>
        <dbReference type="Proteomes" id="UP001267426"/>
    </source>
</evidence>